<organism evidence="3 4">
    <name type="scientific">Rhodoferax lithotrophicus</name>
    <dbReference type="NCBI Taxonomy" id="2798804"/>
    <lineage>
        <taxon>Bacteria</taxon>
        <taxon>Pseudomonadati</taxon>
        <taxon>Pseudomonadota</taxon>
        <taxon>Betaproteobacteria</taxon>
        <taxon>Burkholderiales</taxon>
        <taxon>Comamonadaceae</taxon>
        <taxon>Rhodoferax</taxon>
    </lineage>
</organism>
<dbReference type="EMBL" id="AP024238">
    <property type="protein sequence ID" value="BCO25832.1"/>
    <property type="molecule type" value="Genomic_DNA"/>
</dbReference>
<dbReference type="InterPro" id="IPR038186">
    <property type="entry name" value="CHAD_dom_sf"/>
</dbReference>
<dbReference type="InterPro" id="IPR023577">
    <property type="entry name" value="CYTH_domain"/>
</dbReference>
<accession>A0ABM7MHV2</accession>
<protein>
    <recommendedName>
        <fullName evidence="5">Adenylate cyclase</fullName>
    </recommendedName>
</protein>
<dbReference type="RefSeq" id="WP_223908214.1">
    <property type="nucleotide sequence ID" value="NZ_AP024238.1"/>
</dbReference>
<dbReference type="PANTHER" id="PTHR39569">
    <property type="entry name" value="INORGANIC TRIPHOSPHATASE"/>
    <property type="match status" value="1"/>
</dbReference>
<dbReference type="SMART" id="SM00880">
    <property type="entry name" value="CHAD"/>
    <property type="match status" value="1"/>
</dbReference>
<evidence type="ECO:0000313" key="3">
    <source>
        <dbReference type="EMBL" id="BCO25832.1"/>
    </source>
</evidence>
<reference evidence="3 4" key="1">
    <citation type="journal article" date="2021" name="Microbiol. Spectr.">
        <title>A Single Bacterium Capable of Oxidation and Reduction of Iron at Circumneutral pH.</title>
        <authorList>
            <person name="Kato S."/>
            <person name="Ohkuma M."/>
        </authorList>
    </citation>
    <scope>NUCLEOTIDE SEQUENCE [LARGE SCALE GENOMIC DNA]</scope>
    <source>
        <strain evidence="3 4">MIZ03</strain>
    </source>
</reference>
<dbReference type="PROSITE" id="PS51708">
    <property type="entry name" value="CHAD"/>
    <property type="match status" value="1"/>
</dbReference>
<dbReference type="PANTHER" id="PTHR39569:SF1">
    <property type="entry name" value="INORGANIC TRIPHOSPHATASE"/>
    <property type="match status" value="1"/>
</dbReference>
<dbReference type="Gene3D" id="1.40.20.10">
    <property type="entry name" value="CHAD domain"/>
    <property type="match status" value="1"/>
</dbReference>
<dbReference type="Pfam" id="PF05235">
    <property type="entry name" value="CHAD"/>
    <property type="match status" value="1"/>
</dbReference>
<evidence type="ECO:0000259" key="1">
    <source>
        <dbReference type="PROSITE" id="PS51707"/>
    </source>
</evidence>
<dbReference type="CDD" id="cd07756">
    <property type="entry name" value="CYTH-like_Pase_CHAD"/>
    <property type="match status" value="1"/>
</dbReference>
<dbReference type="InterPro" id="IPR039013">
    <property type="entry name" value="YgiF"/>
</dbReference>
<dbReference type="SMART" id="SM01118">
    <property type="entry name" value="CYTH"/>
    <property type="match status" value="1"/>
</dbReference>
<dbReference type="Proteomes" id="UP000824366">
    <property type="component" value="Chromosome"/>
</dbReference>
<sequence>MKPDPHPAKPQEVELKLYLPSADPAGLAQRLAHIPLLRRRKPSRQVLHNIYYDTPDQRLRQQRAVLRLRRVGNDAQPQWLQTFKTGARDNSALSRRGEWESPVDAPTLSRQALESTPWADLDPDGRLFAVLKPCFVTVFERTAWLVRRRDGSVVEVALDLGHIEANGQRTPICELELELKAGTTAALFAMAQEITLSVAVLPASMSKAERGFLLAQDGLNQPHHGDLPALSAKLPVQLLAQQVLRNMLSQFTRNLDSLRVSDDPEVVHQARIGWRRFKSGLRFFNKVLPLAAPPASEALRHLLTSLGELRNLDVACTETLPALASAYAMGYTRRAQSWHTLTQALVQASALQRQRVRHTLQQPDVGASLLAITHWLETLPASESMALTRKASWRHWAKHRILRLQQQLQHVQDAAHTPEQWHRVRILAKRLRYNSEALHSLLPRRLARRCTDQATKLQTSLGAARDITQASVLLDKLELDHGIVEFLRGVAVGAEQA</sequence>
<dbReference type="Pfam" id="PF01928">
    <property type="entry name" value="CYTH"/>
    <property type="match status" value="1"/>
</dbReference>
<evidence type="ECO:0000313" key="4">
    <source>
        <dbReference type="Proteomes" id="UP000824366"/>
    </source>
</evidence>
<evidence type="ECO:0000259" key="2">
    <source>
        <dbReference type="PROSITE" id="PS51708"/>
    </source>
</evidence>
<feature type="domain" description="CYTH" evidence="1">
    <location>
        <begin position="10"/>
        <end position="218"/>
    </location>
</feature>
<dbReference type="InterPro" id="IPR007899">
    <property type="entry name" value="CHAD_dom"/>
</dbReference>
<dbReference type="InterPro" id="IPR033469">
    <property type="entry name" value="CYTH-like_dom_sf"/>
</dbReference>
<gene>
    <name evidence="3" type="ORF">MIZ03_0711</name>
</gene>
<dbReference type="SUPFAM" id="SSF55154">
    <property type="entry name" value="CYTH-like phosphatases"/>
    <property type="match status" value="1"/>
</dbReference>
<feature type="domain" description="CHAD" evidence="2">
    <location>
        <begin position="233"/>
        <end position="497"/>
    </location>
</feature>
<dbReference type="PROSITE" id="PS51707">
    <property type="entry name" value="CYTH"/>
    <property type="match status" value="1"/>
</dbReference>
<keyword evidence="4" id="KW-1185">Reference proteome</keyword>
<name>A0ABM7MHV2_9BURK</name>
<evidence type="ECO:0008006" key="5">
    <source>
        <dbReference type="Google" id="ProtNLM"/>
    </source>
</evidence>
<proteinExistence type="predicted"/>
<dbReference type="Gene3D" id="2.40.320.10">
    <property type="entry name" value="Hypothetical Protein Pfu-838710-001"/>
    <property type="match status" value="1"/>
</dbReference>